<evidence type="ECO:0000313" key="5">
    <source>
        <dbReference type="Proteomes" id="UP001497644"/>
    </source>
</evidence>
<keyword evidence="3" id="KW-0732">Signal</keyword>
<protein>
    <submittedName>
        <fullName evidence="4">Uncharacterized protein</fullName>
    </submittedName>
</protein>
<accession>A0AAV2N5P3</accession>
<evidence type="ECO:0000256" key="3">
    <source>
        <dbReference type="SAM" id="SignalP"/>
    </source>
</evidence>
<sequence length="145" mass="16187">MNSLTITLYVLIKATVILAETKRLTTPILNQYYVAYGILSPTTPRVPTLSYYPRPSKSLYSYKYNTDTGIQAQEDGHLNNAGTDQEALEARGSYSYTDNDGNTFQVSYTANEDGFQPEGAHLPTVSPLIKKALQYIAEHPEENEE</sequence>
<dbReference type="InterPro" id="IPR050468">
    <property type="entry name" value="Cuticle_Struct_Prot"/>
</dbReference>
<keyword evidence="5" id="KW-1185">Reference proteome</keyword>
<dbReference type="GO" id="GO:0008010">
    <property type="term" value="F:structural constituent of chitin-based larval cuticle"/>
    <property type="evidence" value="ECO:0007669"/>
    <property type="project" value="TreeGrafter"/>
</dbReference>
<dbReference type="EMBL" id="OZ034824">
    <property type="protein sequence ID" value="CAL1674398.1"/>
    <property type="molecule type" value="Genomic_DNA"/>
</dbReference>
<dbReference type="InterPro" id="IPR000618">
    <property type="entry name" value="Insect_cuticle"/>
</dbReference>
<dbReference type="PANTHER" id="PTHR10380:SF173">
    <property type="entry name" value="CUTICULAR PROTEIN 47EF, ISOFORM C-RELATED"/>
    <property type="match status" value="1"/>
</dbReference>
<name>A0AAV2N5P3_9HYME</name>
<dbReference type="InterPro" id="IPR031311">
    <property type="entry name" value="CHIT_BIND_RR_consensus"/>
</dbReference>
<gene>
    <name evidence="4" type="ORF">LPLAT_LOCUS1073</name>
</gene>
<reference evidence="4 5" key="1">
    <citation type="submission" date="2024-04" db="EMBL/GenBank/DDBJ databases">
        <authorList>
            <consortium name="Molecular Ecology Group"/>
        </authorList>
    </citation>
    <scope>NUCLEOTIDE SEQUENCE [LARGE SCALE GENOMIC DNA]</scope>
</reference>
<evidence type="ECO:0000256" key="1">
    <source>
        <dbReference type="ARBA" id="ARBA00022460"/>
    </source>
</evidence>
<feature type="signal peptide" evidence="3">
    <location>
        <begin position="1"/>
        <end position="19"/>
    </location>
</feature>
<evidence type="ECO:0000256" key="2">
    <source>
        <dbReference type="PROSITE-ProRule" id="PRU00497"/>
    </source>
</evidence>
<dbReference type="PANTHER" id="PTHR10380">
    <property type="entry name" value="CUTICLE PROTEIN"/>
    <property type="match status" value="1"/>
</dbReference>
<dbReference type="GO" id="GO:0062129">
    <property type="term" value="C:chitin-based extracellular matrix"/>
    <property type="evidence" value="ECO:0007669"/>
    <property type="project" value="TreeGrafter"/>
</dbReference>
<dbReference type="AlphaFoldDB" id="A0AAV2N5P3"/>
<organism evidence="4 5">
    <name type="scientific">Lasius platythorax</name>
    <dbReference type="NCBI Taxonomy" id="488582"/>
    <lineage>
        <taxon>Eukaryota</taxon>
        <taxon>Metazoa</taxon>
        <taxon>Ecdysozoa</taxon>
        <taxon>Arthropoda</taxon>
        <taxon>Hexapoda</taxon>
        <taxon>Insecta</taxon>
        <taxon>Pterygota</taxon>
        <taxon>Neoptera</taxon>
        <taxon>Endopterygota</taxon>
        <taxon>Hymenoptera</taxon>
        <taxon>Apocrita</taxon>
        <taxon>Aculeata</taxon>
        <taxon>Formicoidea</taxon>
        <taxon>Formicidae</taxon>
        <taxon>Formicinae</taxon>
        <taxon>Lasius</taxon>
        <taxon>Lasius</taxon>
    </lineage>
</organism>
<dbReference type="PROSITE" id="PS00233">
    <property type="entry name" value="CHIT_BIND_RR_1"/>
    <property type="match status" value="1"/>
</dbReference>
<dbReference type="Pfam" id="PF00379">
    <property type="entry name" value="Chitin_bind_4"/>
    <property type="match status" value="1"/>
</dbReference>
<dbReference type="PROSITE" id="PS51155">
    <property type="entry name" value="CHIT_BIND_RR_2"/>
    <property type="match status" value="1"/>
</dbReference>
<dbReference type="Proteomes" id="UP001497644">
    <property type="component" value="Chromosome 1"/>
</dbReference>
<evidence type="ECO:0000313" key="4">
    <source>
        <dbReference type="EMBL" id="CAL1674398.1"/>
    </source>
</evidence>
<proteinExistence type="predicted"/>
<dbReference type="PRINTS" id="PR00947">
    <property type="entry name" value="CUTICLE"/>
</dbReference>
<feature type="chain" id="PRO_5043774549" evidence="3">
    <location>
        <begin position="20"/>
        <end position="145"/>
    </location>
</feature>
<keyword evidence="1 2" id="KW-0193">Cuticle</keyword>